<reference evidence="2 3" key="1">
    <citation type="submission" date="2018-11" db="EMBL/GenBank/DDBJ databases">
        <title>Sequencing the genomes of 1000 actinobacteria strains.</title>
        <authorList>
            <person name="Klenk H.-P."/>
        </authorList>
    </citation>
    <scope>NUCLEOTIDE SEQUENCE [LARGE SCALE GENOMIC DNA]</scope>
    <source>
        <strain evidence="2 3">DSM 43634</strain>
    </source>
</reference>
<organism evidence="2 3">
    <name type="scientific">Couchioplanes caeruleus</name>
    <dbReference type="NCBI Taxonomy" id="56438"/>
    <lineage>
        <taxon>Bacteria</taxon>
        <taxon>Bacillati</taxon>
        <taxon>Actinomycetota</taxon>
        <taxon>Actinomycetes</taxon>
        <taxon>Micromonosporales</taxon>
        <taxon>Micromonosporaceae</taxon>
        <taxon>Couchioplanes</taxon>
    </lineage>
</organism>
<dbReference type="Gene3D" id="2.60.20.10">
    <property type="entry name" value="Crystallins"/>
    <property type="match status" value="1"/>
</dbReference>
<dbReference type="Pfam" id="PF03995">
    <property type="entry name" value="Inhibitor_I36"/>
    <property type="match status" value="1"/>
</dbReference>
<evidence type="ECO:0000313" key="3">
    <source>
        <dbReference type="Proteomes" id="UP000271683"/>
    </source>
</evidence>
<comment type="caution">
    <text evidence="2">The sequence shown here is derived from an EMBL/GenBank/DDBJ whole genome shotgun (WGS) entry which is preliminary data.</text>
</comment>
<dbReference type="Proteomes" id="UP000271683">
    <property type="component" value="Unassembled WGS sequence"/>
</dbReference>
<protein>
    <submittedName>
        <fullName evidence="2">Peptidase inhibitor family I36</fullName>
    </submittedName>
</protein>
<feature type="signal peptide" evidence="1">
    <location>
        <begin position="1"/>
        <end position="32"/>
    </location>
</feature>
<dbReference type="SUPFAM" id="SSF49695">
    <property type="entry name" value="gamma-Crystallin-like"/>
    <property type="match status" value="1"/>
</dbReference>
<evidence type="ECO:0000256" key="1">
    <source>
        <dbReference type="SAM" id="SignalP"/>
    </source>
</evidence>
<dbReference type="InterPro" id="IPR011024">
    <property type="entry name" value="G_crystallin-like"/>
</dbReference>
<keyword evidence="1" id="KW-0732">Signal</keyword>
<sequence>MNLSSRLKVPSMLRMVVPAAIGVLLTVPAAGAAVAAPSQAAGAPQPLAAALSNGVCESGEFCLYRDRNRSGPVKDYGTAVDDTYYRGKTWPIVGGELDNTASSVWNRTGCEVRVYQFSDYNGNVAVIAAGSWRNFGDTLLGDDKATAHDACP</sequence>
<evidence type="ECO:0000313" key="2">
    <source>
        <dbReference type="EMBL" id="ROP33725.1"/>
    </source>
</evidence>
<dbReference type="RefSeq" id="WP_071808408.1">
    <property type="nucleotide sequence ID" value="NZ_RJKL01000001.1"/>
</dbReference>
<dbReference type="EMBL" id="RJKL01000001">
    <property type="protein sequence ID" value="ROP33725.1"/>
    <property type="molecule type" value="Genomic_DNA"/>
</dbReference>
<dbReference type="AlphaFoldDB" id="A0A3N1GTY1"/>
<proteinExistence type="predicted"/>
<gene>
    <name evidence="2" type="ORF">EDD30_6761</name>
</gene>
<accession>A0A3N1GTY1</accession>
<feature type="chain" id="PRO_5038981994" evidence="1">
    <location>
        <begin position="33"/>
        <end position="152"/>
    </location>
</feature>
<name>A0A3N1GTY1_9ACTN</name>
<dbReference type="OrthoDB" id="2677885at2"/>